<evidence type="ECO:0000313" key="2">
    <source>
        <dbReference type="Proteomes" id="UP000799755"/>
    </source>
</evidence>
<accession>A0ACB6R6T0</accession>
<proteinExistence type="predicted"/>
<dbReference type="EMBL" id="MU003498">
    <property type="protein sequence ID" value="KAF2474237.1"/>
    <property type="molecule type" value="Genomic_DNA"/>
</dbReference>
<protein>
    <submittedName>
        <fullName evidence="1">Uncharacterized protein</fullName>
    </submittedName>
</protein>
<keyword evidence="2" id="KW-1185">Reference proteome</keyword>
<evidence type="ECO:0000313" key="1">
    <source>
        <dbReference type="EMBL" id="KAF2474237.1"/>
    </source>
</evidence>
<comment type="caution">
    <text evidence="1">The sequence shown here is derived from an EMBL/GenBank/DDBJ whole genome shotgun (WGS) entry which is preliminary data.</text>
</comment>
<organism evidence="1 2">
    <name type="scientific">Lindgomyces ingoldianus</name>
    <dbReference type="NCBI Taxonomy" id="673940"/>
    <lineage>
        <taxon>Eukaryota</taxon>
        <taxon>Fungi</taxon>
        <taxon>Dikarya</taxon>
        <taxon>Ascomycota</taxon>
        <taxon>Pezizomycotina</taxon>
        <taxon>Dothideomycetes</taxon>
        <taxon>Pleosporomycetidae</taxon>
        <taxon>Pleosporales</taxon>
        <taxon>Lindgomycetaceae</taxon>
        <taxon>Lindgomyces</taxon>
    </lineage>
</organism>
<reference evidence="1" key="1">
    <citation type="journal article" date="2020" name="Stud. Mycol.">
        <title>101 Dothideomycetes genomes: a test case for predicting lifestyles and emergence of pathogens.</title>
        <authorList>
            <person name="Haridas S."/>
            <person name="Albert R."/>
            <person name="Binder M."/>
            <person name="Bloem J."/>
            <person name="Labutti K."/>
            <person name="Salamov A."/>
            <person name="Andreopoulos B."/>
            <person name="Baker S."/>
            <person name="Barry K."/>
            <person name="Bills G."/>
            <person name="Bluhm B."/>
            <person name="Cannon C."/>
            <person name="Castanera R."/>
            <person name="Culley D."/>
            <person name="Daum C."/>
            <person name="Ezra D."/>
            <person name="Gonzalez J."/>
            <person name="Henrissat B."/>
            <person name="Kuo A."/>
            <person name="Liang C."/>
            <person name="Lipzen A."/>
            <person name="Lutzoni F."/>
            <person name="Magnuson J."/>
            <person name="Mondo S."/>
            <person name="Nolan M."/>
            <person name="Ohm R."/>
            <person name="Pangilinan J."/>
            <person name="Park H.-J."/>
            <person name="Ramirez L."/>
            <person name="Alfaro M."/>
            <person name="Sun H."/>
            <person name="Tritt A."/>
            <person name="Yoshinaga Y."/>
            <person name="Zwiers L.-H."/>
            <person name="Turgeon B."/>
            <person name="Goodwin S."/>
            <person name="Spatafora J."/>
            <person name="Crous P."/>
            <person name="Grigoriev I."/>
        </authorList>
    </citation>
    <scope>NUCLEOTIDE SEQUENCE</scope>
    <source>
        <strain evidence="1">ATCC 200398</strain>
    </source>
</reference>
<dbReference type="Proteomes" id="UP000799755">
    <property type="component" value="Unassembled WGS sequence"/>
</dbReference>
<name>A0ACB6R6T0_9PLEO</name>
<gene>
    <name evidence="1" type="ORF">BDR25DRAFT_351766</name>
</gene>
<sequence>MMGFIPTLNSRDSLLLIYTLLLCSMPCCIRLIVLCPFWSDMAASGQGQA</sequence>